<evidence type="ECO:0000256" key="2">
    <source>
        <dbReference type="ARBA" id="ARBA00005216"/>
    </source>
</evidence>
<comment type="function">
    <text evidence="1">Catalyzes the reversible oxidation of 3-phospho-D-glycerate to 3-phosphonooxypyruvate, the first step of the phosphorylated L-serine biosynthesis pathway. Also catalyzes the reversible oxidation of 2-hydroxyglutarate to 2-oxoglutarate.</text>
</comment>
<sequence>MHKIQTFNAISACGLERFPKDQYEVSADLGQADALLLRSHKLDASAINGKIKAIARAGAGVNNVPVDQCTKHGVVVFNTPGANANAVKELVLCGLLLASRGIIPGIGFAKSQSSTSDYVELSKLMEAEKKKFKGSEIAGKTLGVIGLGAIGSMVADMAIKLGMKVRGFDPALSVDAAWRLPSQVKRIENLNTLVGSCDFISLHLPILDSTRNLIDASMFAAMNKDTCLLNFARDEIVDSDALLNALESGKLGKYICDFPRPEFQDREDVISMPHLGASTAEAEENCAMMAADQLRDFLENGNIRNSVNFPNLHLDRDINAKQGARLAISNKNVPKMLGQILSVLADQNINVIDMLNKSRNEVAYNLIDLESVPSDSALAAISNIDDVIKVTVL</sequence>
<dbReference type="InterPro" id="IPR002912">
    <property type="entry name" value="ACT_dom"/>
</dbReference>
<dbReference type="UniPathway" id="UPA00135">
    <property type="reaction ID" value="UER00196"/>
</dbReference>
<evidence type="ECO:0000256" key="3">
    <source>
        <dbReference type="ARBA" id="ARBA00005854"/>
    </source>
</evidence>
<keyword evidence="8" id="KW-0520">NAD</keyword>
<dbReference type="GO" id="GO:0051287">
    <property type="term" value="F:NAD binding"/>
    <property type="evidence" value="ECO:0007669"/>
    <property type="project" value="InterPro"/>
</dbReference>
<dbReference type="InterPro" id="IPR036291">
    <property type="entry name" value="NAD(P)-bd_dom_sf"/>
</dbReference>
<dbReference type="Gene3D" id="3.40.50.720">
    <property type="entry name" value="NAD(P)-binding Rossmann-like Domain"/>
    <property type="match status" value="2"/>
</dbReference>
<evidence type="ECO:0000256" key="10">
    <source>
        <dbReference type="ARBA" id="ARBA00048126"/>
    </source>
</evidence>
<evidence type="ECO:0000256" key="1">
    <source>
        <dbReference type="ARBA" id="ARBA00003800"/>
    </source>
</evidence>
<dbReference type="AlphaFoldDB" id="A0A2A5W8I3"/>
<dbReference type="InterPro" id="IPR006140">
    <property type="entry name" value="D-isomer_DH_NAD-bd"/>
</dbReference>
<dbReference type="GO" id="GO:0004617">
    <property type="term" value="F:phosphoglycerate dehydrogenase activity"/>
    <property type="evidence" value="ECO:0007669"/>
    <property type="project" value="UniProtKB-EC"/>
</dbReference>
<organism evidence="14 15">
    <name type="scientific">OM182 bacterium MED-G28</name>
    <dbReference type="NCBI Taxonomy" id="1986256"/>
    <lineage>
        <taxon>Bacteria</taxon>
        <taxon>Pseudomonadati</taxon>
        <taxon>Pseudomonadota</taxon>
        <taxon>Gammaproteobacteria</taxon>
        <taxon>OMG group</taxon>
        <taxon>OM182 clade</taxon>
    </lineage>
</organism>
<dbReference type="InterPro" id="IPR029753">
    <property type="entry name" value="D-isomer_DH_CS"/>
</dbReference>
<dbReference type="PROSITE" id="PS51671">
    <property type="entry name" value="ACT"/>
    <property type="match status" value="1"/>
</dbReference>
<gene>
    <name evidence="14" type="ORF">CNF02_11395</name>
</gene>
<reference evidence="14 15" key="1">
    <citation type="submission" date="2017-08" db="EMBL/GenBank/DDBJ databases">
        <title>Fine stratification of microbial communities through a metagenomic profile of the photic zone.</title>
        <authorList>
            <person name="Haro-Moreno J.M."/>
            <person name="Lopez-Perez M."/>
            <person name="De La Torre J."/>
            <person name="Picazo A."/>
            <person name="Camacho A."/>
            <person name="Rodriguez-Valera F."/>
        </authorList>
    </citation>
    <scope>NUCLEOTIDE SEQUENCE [LARGE SCALE GENOMIC DNA]</scope>
    <source>
        <strain evidence="14">MED-G28</strain>
    </source>
</reference>
<evidence type="ECO:0000256" key="5">
    <source>
        <dbReference type="ARBA" id="ARBA00013143"/>
    </source>
</evidence>
<evidence type="ECO:0000256" key="11">
    <source>
        <dbReference type="ARBA" id="ARBA00048731"/>
    </source>
</evidence>
<evidence type="ECO:0000256" key="6">
    <source>
        <dbReference type="ARBA" id="ARBA00021582"/>
    </source>
</evidence>
<dbReference type="InterPro" id="IPR006139">
    <property type="entry name" value="D-isomer_2_OHA_DH_cat_dom"/>
</dbReference>
<dbReference type="EC" id="1.1.1.399" evidence="4"/>
<dbReference type="Pfam" id="PF02826">
    <property type="entry name" value="2-Hacid_dh_C"/>
    <property type="match status" value="1"/>
</dbReference>
<comment type="pathway">
    <text evidence="2">Amino-acid biosynthesis; L-serine biosynthesis; L-serine from 3-phospho-D-glycerate: step 1/3.</text>
</comment>
<dbReference type="SUPFAM" id="SSF55021">
    <property type="entry name" value="ACT-like"/>
    <property type="match status" value="1"/>
</dbReference>
<evidence type="ECO:0000256" key="8">
    <source>
        <dbReference type="ARBA" id="ARBA00023027"/>
    </source>
</evidence>
<dbReference type="InterPro" id="IPR045865">
    <property type="entry name" value="ACT-like_dom_sf"/>
</dbReference>
<evidence type="ECO:0000259" key="13">
    <source>
        <dbReference type="PROSITE" id="PS51671"/>
    </source>
</evidence>
<comment type="caution">
    <text evidence="14">The sequence shown here is derived from an EMBL/GenBank/DDBJ whole genome shotgun (WGS) entry which is preliminary data.</text>
</comment>
<dbReference type="Pfam" id="PF00389">
    <property type="entry name" value="2-Hacid_dh"/>
    <property type="match status" value="1"/>
</dbReference>
<dbReference type="PANTHER" id="PTHR42938:SF47">
    <property type="entry name" value="HYDROXYPYRUVATE REDUCTASE"/>
    <property type="match status" value="1"/>
</dbReference>
<feature type="domain" description="ACT" evidence="13">
    <location>
        <begin position="325"/>
        <end position="393"/>
    </location>
</feature>
<proteinExistence type="inferred from homology"/>
<comment type="similarity">
    <text evidence="3 12">Belongs to the D-isomer specific 2-hydroxyacid dehydrogenase family.</text>
</comment>
<evidence type="ECO:0000256" key="7">
    <source>
        <dbReference type="ARBA" id="ARBA00023002"/>
    </source>
</evidence>
<accession>A0A2A5W8I3</accession>
<comment type="catalytic activity">
    <reaction evidence="10">
        <text>(R)-2-hydroxyglutarate + NAD(+) = 2-oxoglutarate + NADH + H(+)</text>
        <dbReference type="Rhea" id="RHEA:49612"/>
        <dbReference type="ChEBI" id="CHEBI:15378"/>
        <dbReference type="ChEBI" id="CHEBI:15801"/>
        <dbReference type="ChEBI" id="CHEBI:16810"/>
        <dbReference type="ChEBI" id="CHEBI:57540"/>
        <dbReference type="ChEBI" id="CHEBI:57945"/>
        <dbReference type="EC" id="1.1.1.399"/>
    </reaction>
</comment>
<dbReference type="CDD" id="cd12174">
    <property type="entry name" value="PGDH_like_3"/>
    <property type="match status" value="1"/>
</dbReference>
<dbReference type="PROSITE" id="PS00670">
    <property type="entry name" value="D_2_HYDROXYACID_DH_2"/>
    <property type="match status" value="1"/>
</dbReference>
<evidence type="ECO:0000313" key="15">
    <source>
        <dbReference type="Proteomes" id="UP000219329"/>
    </source>
</evidence>
<dbReference type="InterPro" id="IPR029752">
    <property type="entry name" value="D-isomer_DH_CS1"/>
</dbReference>
<dbReference type="PROSITE" id="PS00065">
    <property type="entry name" value="D_2_HYDROXYACID_DH_1"/>
    <property type="match status" value="1"/>
</dbReference>
<dbReference type="SUPFAM" id="SSF52283">
    <property type="entry name" value="Formate/glycerate dehydrogenase catalytic domain-like"/>
    <property type="match status" value="1"/>
</dbReference>
<protein>
    <recommendedName>
        <fullName evidence="6">D-3-phosphoglycerate dehydrogenase</fullName>
        <ecNumber evidence="4">1.1.1.399</ecNumber>
        <ecNumber evidence="5">1.1.1.95</ecNumber>
    </recommendedName>
    <alternativeName>
        <fullName evidence="9">2-oxoglutarate reductase</fullName>
    </alternativeName>
</protein>
<dbReference type="EC" id="1.1.1.95" evidence="5"/>
<keyword evidence="7 12" id="KW-0560">Oxidoreductase</keyword>
<evidence type="ECO:0000256" key="4">
    <source>
        <dbReference type="ARBA" id="ARBA00013001"/>
    </source>
</evidence>
<dbReference type="Proteomes" id="UP000219329">
    <property type="component" value="Unassembled WGS sequence"/>
</dbReference>
<dbReference type="EMBL" id="NTJZ01000014">
    <property type="protein sequence ID" value="PDH32681.1"/>
    <property type="molecule type" value="Genomic_DNA"/>
</dbReference>
<evidence type="ECO:0000256" key="12">
    <source>
        <dbReference type="RuleBase" id="RU003719"/>
    </source>
</evidence>
<evidence type="ECO:0000313" key="14">
    <source>
        <dbReference type="EMBL" id="PDH32681.1"/>
    </source>
</evidence>
<dbReference type="SUPFAM" id="SSF51735">
    <property type="entry name" value="NAD(P)-binding Rossmann-fold domains"/>
    <property type="match status" value="1"/>
</dbReference>
<dbReference type="CDD" id="cd04901">
    <property type="entry name" value="ACT_3PGDH"/>
    <property type="match status" value="1"/>
</dbReference>
<name>A0A2A5W8I3_9GAMM</name>
<dbReference type="PANTHER" id="PTHR42938">
    <property type="entry name" value="FORMATE DEHYDROGENASE 1"/>
    <property type="match status" value="1"/>
</dbReference>
<comment type="catalytic activity">
    <reaction evidence="11">
        <text>(2R)-3-phosphoglycerate + NAD(+) = 3-phosphooxypyruvate + NADH + H(+)</text>
        <dbReference type="Rhea" id="RHEA:12641"/>
        <dbReference type="ChEBI" id="CHEBI:15378"/>
        <dbReference type="ChEBI" id="CHEBI:18110"/>
        <dbReference type="ChEBI" id="CHEBI:57540"/>
        <dbReference type="ChEBI" id="CHEBI:57945"/>
        <dbReference type="ChEBI" id="CHEBI:58272"/>
        <dbReference type="EC" id="1.1.1.95"/>
    </reaction>
</comment>
<dbReference type="Gene3D" id="3.30.70.260">
    <property type="match status" value="1"/>
</dbReference>
<evidence type="ECO:0000256" key="9">
    <source>
        <dbReference type="ARBA" id="ARBA00030455"/>
    </source>
</evidence>